<reference evidence="3" key="1">
    <citation type="journal article" date="2019" name="Int. J. Syst. Evol. Microbiol.">
        <title>The Global Catalogue of Microorganisms (GCM) 10K type strain sequencing project: providing services to taxonomists for standard genome sequencing and annotation.</title>
        <authorList>
            <consortium name="The Broad Institute Genomics Platform"/>
            <consortium name="The Broad Institute Genome Sequencing Center for Infectious Disease"/>
            <person name="Wu L."/>
            <person name="Ma J."/>
        </authorList>
    </citation>
    <scope>NUCLEOTIDE SEQUENCE [LARGE SCALE GENOMIC DNA]</scope>
    <source>
        <strain evidence="3">JCM 11650</strain>
    </source>
</reference>
<keyword evidence="3" id="KW-1185">Reference proteome</keyword>
<feature type="compositionally biased region" description="Basic and acidic residues" evidence="1">
    <location>
        <begin position="284"/>
        <end position="304"/>
    </location>
</feature>
<accession>A0ABW4Q043</accession>
<dbReference type="Proteomes" id="UP001597280">
    <property type="component" value="Unassembled WGS sequence"/>
</dbReference>
<protein>
    <submittedName>
        <fullName evidence="2">Phage minor capsid protein</fullName>
    </submittedName>
</protein>
<proteinExistence type="predicted"/>
<dbReference type="Pfam" id="PF06152">
    <property type="entry name" value="Phage_min_cap2"/>
    <property type="match status" value="1"/>
</dbReference>
<comment type="caution">
    <text evidence="2">The sequence shown here is derived from an EMBL/GenBank/DDBJ whole genome shotgun (WGS) entry which is preliminary data.</text>
</comment>
<feature type="region of interest" description="Disordered" evidence="1">
    <location>
        <begin position="277"/>
        <end position="304"/>
    </location>
</feature>
<evidence type="ECO:0000256" key="1">
    <source>
        <dbReference type="SAM" id="MobiDB-lite"/>
    </source>
</evidence>
<dbReference type="RefSeq" id="WP_343904249.1">
    <property type="nucleotide sequence ID" value="NZ_BAAAIS010000002.1"/>
</dbReference>
<evidence type="ECO:0000313" key="2">
    <source>
        <dbReference type="EMBL" id="MFD1835038.1"/>
    </source>
</evidence>
<gene>
    <name evidence="2" type="ORF">ACFSDA_08090</name>
</gene>
<name>A0ABW4Q043_9MICO</name>
<evidence type="ECO:0000313" key="3">
    <source>
        <dbReference type="Proteomes" id="UP001597280"/>
    </source>
</evidence>
<organism evidence="2 3">
    <name type="scientific">Brachybacterium rhamnosum</name>
    <dbReference type="NCBI Taxonomy" id="173361"/>
    <lineage>
        <taxon>Bacteria</taxon>
        <taxon>Bacillati</taxon>
        <taxon>Actinomycetota</taxon>
        <taxon>Actinomycetes</taxon>
        <taxon>Micrococcales</taxon>
        <taxon>Dermabacteraceae</taxon>
        <taxon>Brachybacterium</taxon>
    </lineage>
</organism>
<sequence>MTISPDYARAVAARVRAYYQTAEDDALARIIVALGRGLDLPDWQARKALDLTTVLRVIDEGLARLDDAAPELITRAVAEAYQAGTGAAWGEVRAAGALPIGGRRASRAVDVLAEDTVRALSGMRPRIIRAVSDVYQQVTADTAGQVLTGGQSRREAAYTAVREYARQGVRPFVDSSGRRWETGAYAEMATRTTAGQAAIAGHTDQLEVLGQDLVIVSTSPESCDLCGPWEGKVLSISGRSRGKASDGVRIAGTIASARSAGLQHPNCTHTVGLYLPGRTKPHTTTRDPEAYKVRQQQRAKERGIRQSKRDVLIAEETLGKDSPAAKAARVKLRGQQASFKAWREDHGRKDLAYRTSLTAR</sequence>
<dbReference type="InterPro" id="IPR009319">
    <property type="entry name" value="Phage_A118_VSP1"/>
</dbReference>
<dbReference type="EMBL" id="JBHUFL010000002">
    <property type="protein sequence ID" value="MFD1835038.1"/>
    <property type="molecule type" value="Genomic_DNA"/>
</dbReference>